<dbReference type="Pfam" id="PF01494">
    <property type="entry name" value="FAD_binding_3"/>
    <property type="match status" value="1"/>
</dbReference>
<dbReference type="Gene3D" id="3.50.50.60">
    <property type="entry name" value="FAD/NAD(P)-binding domain"/>
    <property type="match status" value="2"/>
</dbReference>
<evidence type="ECO:0000313" key="11">
    <source>
        <dbReference type="Proteomes" id="UP000196573"/>
    </source>
</evidence>
<dbReference type="GO" id="GO:0019168">
    <property type="term" value="F:2-polyprenylphenol 6-hydroxylase activity"/>
    <property type="evidence" value="ECO:0007669"/>
    <property type="project" value="TreeGrafter"/>
</dbReference>
<keyword evidence="4" id="KW-0285">Flavoprotein</keyword>
<comment type="subunit">
    <text evidence="8">Component of the Ubi complex metabolon, which regroups five ubiquinone biosynthesis proteins (UbiE, UbiF, UbiG, UbiH and UbiI) and two accessory factors (UbiK and the lipid-binding protein UbiJ).</text>
</comment>
<reference evidence="10 11" key="1">
    <citation type="submission" date="2017-03" db="EMBL/GenBank/DDBJ databases">
        <authorList>
            <person name="Afonso C.L."/>
            <person name="Miller P.J."/>
            <person name="Scott M.A."/>
            <person name="Spackman E."/>
            <person name="Goraichik I."/>
            <person name="Dimitrov K.M."/>
            <person name="Suarez D.L."/>
            <person name="Swayne D.E."/>
        </authorList>
    </citation>
    <scope>NUCLEOTIDE SEQUENCE [LARGE SCALE GENOMIC DNA]</scope>
    <source>
        <strain evidence="10">SB41UT1</strain>
    </source>
</reference>
<evidence type="ECO:0000256" key="6">
    <source>
        <dbReference type="ARBA" id="ARBA00023002"/>
    </source>
</evidence>
<dbReference type="PANTHER" id="PTHR43876:SF7">
    <property type="entry name" value="UBIQUINONE BIOSYNTHESIS MONOOXYGENASE COQ6, MITOCHONDRIAL"/>
    <property type="match status" value="1"/>
</dbReference>
<evidence type="ECO:0000256" key="2">
    <source>
        <dbReference type="ARBA" id="ARBA00004749"/>
    </source>
</evidence>
<dbReference type="NCBIfam" id="TIGR01988">
    <property type="entry name" value="Ubi-OHases"/>
    <property type="match status" value="1"/>
</dbReference>
<comment type="pathway">
    <text evidence="2">Cofactor biosynthesis; ubiquinone biosynthesis.</text>
</comment>
<dbReference type="PRINTS" id="PR00420">
    <property type="entry name" value="RNGMNOXGNASE"/>
</dbReference>
<keyword evidence="6 10" id="KW-0560">Oxidoreductase</keyword>
<evidence type="ECO:0000313" key="10">
    <source>
        <dbReference type="EMBL" id="SMA38927.1"/>
    </source>
</evidence>
<evidence type="ECO:0000256" key="5">
    <source>
        <dbReference type="ARBA" id="ARBA00022827"/>
    </source>
</evidence>
<dbReference type="InterPro" id="IPR036188">
    <property type="entry name" value="FAD/NAD-bd_sf"/>
</dbReference>
<dbReference type="PROSITE" id="PS01304">
    <property type="entry name" value="UBIH"/>
    <property type="match status" value="1"/>
</dbReference>
<dbReference type="Proteomes" id="UP000196573">
    <property type="component" value="Unassembled WGS sequence"/>
</dbReference>
<gene>
    <name evidence="10" type="primary">ubiI</name>
    <name evidence="10" type="ORF">EHSB41UT_00944</name>
</gene>
<dbReference type="GO" id="GO:0071949">
    <property type="term" value="F:FAD binding"/>
    <property type="evidence" value="ECO:0007669"/>
    <property type="project" value="InterPro"/>
</dbReference>
<keyword evidence="7" id="KW-0503">Monooxygenase</keyword>
<feature type="domain" description="FAD-binding" evidence="9">
    <location>
        <begin position="5"/>
        <end position="356"/>
    </location>
</feature>
<dbReference type="GO" id="GO:0006744">
    <property type="term" value="P:ubiquinone biosynthetic process"/>
    <property type="evidence" value="ECO:0007669"/>
    <property type="project" value="UniProtKB-UniPathway"/>
</dbReference>
<dbReference type="UniPathway" id="UPA00232"/>
<comment type="similarity">
    <text evidence="3">Belongs to the UbiH/COQ6 family.</text>
</comment>
<dbReference type="InterPro" id="IPR010971">
    <property type="entry name" value="UbiH/COQ6"/>
</dbReference>
<dbReference type="InterPro" id="IPR002938">
    <property type="entry name" value="FAD-bd"/>
</dbReference>
<dbReference type="RefSeq" id="WP_242667237.1">
    <property type="nucleotide sequence ID" value="NZ_CBCSCN010000001.1"/>
</dbReference>
<evidence type="ECO:0000256" key="7">
    <source>
        <dbReference type="ARBA" id="ARBA00023033"/>
    </source>
</evidence>
<dbReference type="EMBL" id="FWPT01000002">
    <property type="protein sequence ID" value="SMA38927.1"/>
    <property type="molecule type" value="Genomic_DNA"/>
</dbReference>
<sequence length="422" mass="46469">MMRDFDIVILGGGIAGSAMALALAKNAGSNTLNIALVDGGSLEPELPDVQDTVFDPRVCALTEASRHLLNNLGAWPLIEQLRASPYQGMEVWDANGTGNIAFSAGEYGQPWLGHIVENSIIRGALLSELKKTSVHRLSGVDVQKLEIDSGQEQGAPVRLLLGDKTALTAKLVIAADGANSRARSWAGIPMREWDYLHHAIVTTVELEKPHQETAWQNFLDTGPLAFLPLPSSSDGRHFCSIVWSLVPDEAQRVMELDDEAFCRELAIGMEYKFGAIVGTDKRYCHPLRQRHARQYHRNNVVLVGDAAHTIHPLAGQGANLGLLDVAALAYEIDHACERSEDFASDRVLDRYQRSREGNNLAMAGVMEGLERLFHSDNLMVRWLRNSGLNLVDKLPFLKEEIVTRAMGMQGDLPELARSRRAL</sequence>
<dbReference type="GO" id="GO:0110142">
    <property type="term" value="C:ubiquinone biosynthesis complex"/>
    <property type="evidence" value="ECO:0007669"/>
    <property type="project" value="UniProtKB-ARBA"/>
</dbReference>
<dbReference type="SUPFAM" id="SSF51905">
    <property type="entry name" value="FAD/NAD(P)-binding domain"/>
    <property type="match status" value="1"/>
</dbReference>
<organism evidence="10 11">
    <name type="scientific">Parendozoicomonas haliclonae</name>
    <dbReference type="NCBI Taxonomy" id="1960125"/>
    <lineage>
        <taxon>Bacteria</taxon>
        <taxon>Pseudomonadati</taxon>
        <taxon>Pseudomonadota</taxon>
        <taxon>Gammaproteobacteria</taxon>
        <taxon>Oceanospirillales</taxon>
        <taxon>Endozoicomonadaceae</taxon>
        <taxon>Parendozoicomonas</taxon>
    </lineage>
</organism>
<comment type="cofactor">
    <cofactor evidence="1">
        <name>FAD</name>
        <dbReference type="ChEBI" id="CHEBI:57692"/>
    </cofactor>
</comment>
<dbReference type="InterPro" id="IPR051205">
    <property type="entry name" value="UbiH/COQ6_monooxygenase"/>
</dbReference>
<dbReference type="InterPro" id="IPR018168">
    <property type="entry name" value="Ubi_Hdrlase_CS"/>
</dbReference>
<evidence type="ECO:0000256" key="3">
    <source>
        <dbReference type="ARBA" id="ARBA00005349"/>
    </source>
</evidence>
<dbReference type="EC" id="1.14.13.-" evidence="10"/>
<proteinExistence type="inferred from homology"/>
<accession>A0A1X7AFZ4</accession>
<keyword evidence="11" id="KW-1185">Reference proteome</keyword>
<name>A0A1X7AFZ4_9GAMM</name>
<dbReference type="FunFam" id="3.50.50.60:FF:000021">
    <property type="entry name" value="Ubiquinone biosynthesis monooxygenase COQ6"/>
    <property type="match status" value="1"/>
</dbReference>
<evidence type="ECO:0000256" key="4">
    <source>
        <dbReference type="ARBA" id="ARBA00022630"/>
    </source>
</evidence>
<evidence type="ECO:0000256" key="1">
    <source>
        <dbReference type="ARBA" id="ARBA00001974"/>
    </source>
</evidence>
<protein>
    <submittedName>
        <fullName evidence="10">2-octaprenylphenol hydroxylase</fullName>
        <ecNumber evidence="10">1.14.13.-</ecNumber>
    </submittedName>
</protein>
<keyword evidence="5" id="KW-0274">FAD</keyword>
<dbReference type="PANTHER" id="PTHR43876">
    <property type="entry name" value="UBIQUINONE BIOSYNTHESIS MONOOXYGENASE COQ6, MITOCHONDRIAL"/>
    <property type="match status" value="1"/>
</dbReference>
<dbReference type="AlphaFoldDB" id="A0A1X7AFZ4"/>
<evidence type="ECO:0000259" key="9">
    <source>
        <dbReference type="Pfam" id="PF01494"/>
    </source>
</evidence>
<evidence type="ECO:0000256" key="8">
    <source>
        <dbReference type="ARBA" id="ARBA00065734"/>
    </source>
</evidence>